<organism evidence="1 2">
    <name type="scientific">Kibdelosporangium philippinense</name>
    <dbReference type="NCBI Taxonomy" id="211113"/>
    <lineage>
        <taxon>Bacteria</taxon>
        <taxon>Bacillati</taxon>
        <taxon>Actinomycetota</taxon>
        <taxon>Actinomycetes</taxon>
        <taxon>Pseudonocardiales</taxon>
        <taxon>Pseudonocardiaceae</taxon>
        <taxon>Kibdelosporangium</taxon>
    </lineage>
</organism>
<name>A0ABS8ZG09_9PSEU</name>
<comment type="caution">
    <text evidence="1">The sequence shown here is derived from an EMBL/GenBank/DDBJ whole genome shotgun (WGS) entry which is preliminary data.</text>
</comment>
<dbReference type="RefSeq" id="WP_233727934.1">
    <property type="nucleotide sequence ID" value="NZ_JAJVCN010000002.1"/>
</dbReference>
<sequence>MPPGPAPREVLLQAVASDECLAEFSSQPVQVVTTGPDTAIAIYADGAAVAWARVSGSEIAELKVLR</sequence>
<reference evidence="1 2" key="1">
    <citation type="submission" date="2021-12" db="EMBL/GenBank/DDBJ databases">
        <title>Genome sequence of Kibdelosporangium philippinense ATCC 49844.</title>
        <authorList>
            <person name="Fedorov E.A."/>
            <person name="Omeragic M."/>
            <person name="Shalygina K.F."/>
            <person name="Maclea K.S."/>
        </authorList>
    </citation>
    <scope>NUCLEOTIDE SEQUENCE [LARGE SCALE GENOMIC DNA]</scope>
    <source>
        <strain evidence="1 2">ATCC 49844</strain>
    </source>
</reference>
<evidence type="ECO:0000313" key="1">
    <source>
        <dbReference type="EMBL" id="MCE7006467.1"/>
    </source>
</evidence>
<gene>
    <name evidence="1" type="ORF">LWC34_27095</name>
</gene>
<dbReference type="EMBL" id="JAJVCN010000002">
    <property type="protein sequence ID" value="MCE7006467.1"/>
    <property type="molecule type" value="Genomic_DNA"/>
</dbReference>
<keyword evidence="2" id="KW-1185">Reference proteome</keyword>
<accession>A0ABS8ZG09</accession>
<dbReference type="Proteomes" id="UP001521150">
    <property type="component" value="Unassembled WGS sequence"/>
</dbReference>
<proteinExistence type="predicted"/>
<protein>
    <submittedName>
        <fullName evidence="1">Uncharacterized protein</fullName>
    </submittedName>
</protein>
<evidence type="ECO:0000313" key="2">
    <source>
        <dbReference type="Proteomes" id="UP001521150"/>
    </source>
</evidence>